<organism evidence="6 7">
    <name type="scientific">Mastacembelus armatus</name>
    <name type="common">zig-zag eel</name>
    <dbReference type="NCBI Taxonomy" id="205130"/>
    <lineage>
        <taxon>Eukaryota</taxon>
        <taxon>Metazoa</taxon>
        <taxon>Chordata</taxon>
        <taxon>Craniata</taxon>
        <taxon>Vertebrata</taxon>
        <taxon>Euteleostomi</taxon>
        <taxon>Actinopterygii</taxon>
        <taxon>Neopterygii</taxon>
        <taxon>Teleostei</taxon>
        <taxon>Neoteleostei</taxon>
        <taxon>Acanthomorphata</taxon>
        <taxon>Anabantaria</taxon>
        <taxon>Synbranchiformes</taxon>
        <taxon>Mastacembelidae</taxon>
        <taxon>Mastacembelus</taxon>
    </lineage>
</organism>
<name>A0A7N8XA35_9TELE</name>
<feature type="domain" description="U3 small nucleolar RNA-associated protein 6 N-terminal" evidence="5">
    <location>
        <begin position="9"/>
        <end position="59"/>
    </location>
</feature>
<accession>A0A7N8XA35</accession>
<sequence length="99" mass="11738">MAEVVQHRIEERIPELEQLERVGLFTKKEVKSIVKRVTALEYKLHRLIVNKEDFIAYIQVPENCGKIHWRAMKFLEGESVERFTSKYTLLQTGHLLRSN</sequence>
<keyword evidence="3" id="KW-0677">Repeat</keyword>
<evidence type="ECO:0000256" key="4">
    <source>
        <dbReference type="ARBA" id="ARBA00023242"/>
    </source>
</evidence>
<dbReference type="GeneTree" id="ENSGT00390000016493"/>
<dbReference type="Proteomes" id="UP000261640">
    <property type="component" value="Unplaced"/>
</dbReference>
<evidence type="ECO:0000313" key="6">
    <source>
        <dbReference type="Ensembl" id="ENSMAMP00000047349.1"/>
    </source>
</evidence>
<keyword evidence="4" id="KW-0539">Nucleus</keyword>
<protein>
    <submittedName>
        <fullName evidence="6">UTP6 small subunit processome component</fullName>
    </submittedName>
</protein>
<dbReference type="InterPro" id="IPR013949">
    <property type="entry name" value="Utp6"/>
</dbReference>
<keyword evidence="7" id="KW-1185">Reference proteome</keyword>
<evidence type="ECO:0000256" key="3">
    <source>
        <dbReference type="ARBA" id="ARBA00022737"/>
    </source>
</evidence>
<keyword evidence="2" id="KW-0698">rRNA processing</keyword>
<reference evidence="6" key="2">
    <citation type="submission" date="2025-09" db="UniProtKB">
        <authorList>
            <consortium name="Ensembl"/>
        </authorList>
    </citation>
    <scope>IDENTIFICATION</scope>
</reference>
<dbReference type="GO" id="GO:0030515">
    <property type="term" value="F:snoRNA binding"/>
    <property type="evidence" value="ECO:0007669"/>
    <property type="project" value="InterPro"/>
</dbReference>
<comment type="subcellular location">
    <subcellularLocation>
        <location evidence="1">Nucleus</location>
        <location evidence="1">Nucleolus</location>
    </subcellularLocation>
</comment>
<dbReference type="Ensembl" id="ENSMAMT00000062340.1">
    <property type="protein sequence ID" value="ENSMAMP00000047349.1"/>
    <property type="gene ID" value="ENSMAMG00000002228.2"/>
</dbReference>
<dbReference type="GO" id="GO:0000462">
    <property type="term" value="P:maturation of SSU-rRNA from tricistronic rRNA transcript (SSU-rRNA, 5.8S rRNA, LSU-rRNA)"/>
    <property type="evidence" value="ECO:0007669"/>
    <property type="project" value="InterPro"/>
</dbReference>
<reference evidence="6" key="1">
    <citation type="submission" date="2025-08" db="UniProtKB">
        <authorList>
            <consortium name="Ensembl"/>
        </authorList>
    </citation>
    <scope>IDENTIFICATION</scope>
</reference>
<dbReference type="GO" id="GO:0032040">
    <property type="term" value="C:small-subunit processome"/>
    <property type="evidence" value="ECO:0007669"/>
    <property type="project" value="TreeGrafter"/>
</dbReference>
<proteinExistence type="predicted"/>
<dbReference type="PANTHER" id="PTHR23271:SF1">
    <property type="entry name" value="U3 SMALL NUCLEOLAR RNA-ASSOCIATED PROTEIN 6 HOMOLOG"/>
    <property type="match status" value="1"/>
</dbReference>
<dbReference type="PANTHER" id="PTHR23271">
    <property type="entry name" value="HEPATOCELLULAR CARCINOMA-ASSOCIATED ANTIGEN 66"/>
    <property type="match status" value="1"/>
</dbReference>
<evidence type="ECO:0000256" key="1">
    <source>
        <dbReference type="ARBA" id="ARBA00004604"/>
    </source>
</evidence>
<dbReference type="Pfam" id="PF08640">
    <property type="entry name" value="U3_assoc_6"/>
    <property type="match status" value="1"/>
</dbReference>
<dbReference type="InterPro" id="IPR055347">
    <property type="entry name" value="UTP6_N"/>
</dbReference>
<dbReference type="AlphaFoldDB" id="A0A7N8XA35"/>
<evidence type="ECO:0000256" key="2">
    <source>
        <dbReference type="ARBA" id="ARBA00022552"/>
    </source>
</evidence>
<dbReference type="GO" id="GO:0034388">
    <property type="term" value="C:Pwp2p-containing subcomplex of 90S preribosome"/>
    <property type="evidence" value="ECO:0007669"/>
    <property type="project" value="TreeGrafter"/>
</dbReference>
<evidence type="ECO:0000259" key="5">
    <source>
        <dbReference type="Pfam" id="PF08640"/>
    </source>
</evidence>
<evidence type="ECO:0000313" key="7">
    <source>
        <dbReference type="Proteomes" id="UP000261640"/>
    </source>
</evidence>